<evidence type="ECO:0000313" key="4">
    <source>
        <dbReference type="Proteomes" id="UP000295560"/>
    </source>
</evidence>
<dbReference type="Pfam" id="PF08484">
    <property type="entry name" value="Methyltransf_14"/>
    <property type="match status" value="1"/>
</dbReference>
<reference evidence="3 4" key="1">
    <citation type="submission" date="2019-03" db="EMBL/GenBank/DDBJ databases">
        <title>Sequencing the genomes of 1000 actinobacteria strains.</title>
        <authorList>
            <person name="Klenk H.-P."/>
        </authorList>
    </citation>
    <scope>NUCLEOTIDE SEQUENCE [LARGE SCALE GENOMIC DNA]</scope>
    <source>
        <strain evidence="3 4">DSM 44969</strain>
    </source>
</reference>
<dbReference type="InterPro" id="IPR038576">
    <property type="entry name" value="Methyltransf_Zn-bd_dom_put_sf"/>
</dbReference>
<evidence type="ECO:0000313" key="3">
    <source>
        <dbReference type="EMBL" id="TCK20918.1"/>
    </source>
</evidence>
<dbReference type="EMBL" id="SMFZ01000002">
    <property type="protein sequence ID" value="TCK20918.1"/>
    <property type="molecule type" value="Genomic_DNA"/>
</dbReference>
<evidence type="ECO:0000259" key="1">
    <source>
        <dbReference type="Pfam" id="PF08421"/>
    </source>
</evidence>
<comment type="caution">
    <text evidence="3">The sequence shown here is derived from an EMBL/GenBank/DDBJ whole genome shotgun (WGS) entry which is preliminary data.</text>
</comment>
<dbReference type="AlphaFoldDB" id="A0A4R1HGS6"/>
<feature type="domain" description="C-methyltransferase" evidence="2">
    <location>
        <begin position="211"/>
        <end position="362"/>
    </location>
</feature>
<name>A0A4R1HGS6_PSEEN</name>
<evidence type="ECO:0000259" key="2">
    <source>
        <dbReference type="Pfam" id="PF08484"/>
    </source>
</evidence>
<keyword evidence="4" id="KW-1185">Reference proteome</keyword>
<dbReference type="InterPro" id="IPR029063">
    <property type="entry name" value="SAM-dependent_MTases_sf"/>
</dbReference>
<accession>A0A4R1HGS6</accession>
<organism evidence="3 4">
    <name type="scientific">Pseudonocardia endophytica</name>
    <dbReference type="NCBI Taxonomy" id="401976"/>
    <lineage>
        <taxon>Bacteria</taxon>
        <taxon>Bacillati</taxon>
        <taxon>Actinomycetota</taxon>
        <taxon>Actinomycetes</taxon>
        <taxon>Pseudonocardiales</taxon>
        <taxon>Pseudonocardiaceae</taxon>
        <taxon>Pseudonocardia</taxon>
    </lineage>
</organism>
<dbReference type="RefSeq" id="WP_132429730.1">
    <property type="nucleotide sequence ID" value="NZ_SMFZ01000002.1"/>
</dbReference>
<dbReference type="InterPro" id="IPR013630">
    <property type="entry name" value="Methyltransf_Zn-bd_dom_put"/>
</dbReference>
<dbReference type="Pfam" id="PF08421">
    <property type="entry name" value="Methyltransf_13"/>
    <property type="match status" value="1"/>
</dbReference>
<dbReference type="SUPFAM" id="SSF53335">
    <property type="entry name" value="S-adenosyl-L-methionine-dependent methyltransferases"/>
    <property type="match status" value="1"/>
</dbReference>
<sequence length="367" mass="39345">METTEIRCRFCRSSEGELVLDAGRQPAAKVFPDVDDTTPEDLYPLRMWMCGQCHLAQLVEDPGTPEEPVGLEPAALVEQGRDAVSKLVEAGILGDGTVYHEYPSPHGGNWGALLEAVGARPAEDGELADVCIDNLGLIHDADQASALAERATRIREDGILLFQWPSLQGILDTGSWNALRHGHFAYQSVPVMVAELAEIGFGATTAWWFPLYGGSVLLAAQRGGQPDQELLDLIAREESIGVLKSDVVRDLQRSADATSSGLREFIVAEREAGRNVWGYGAASRCVALLNRAEIGPDLLPTIADGGGAKQGKRTPGSGIPIVAPSDMIAAKPDTVLLFLGDMLNEMRGAMPEIERNGGRWVIADDLG</sequence>
<dbReference type="Gene3D" id="3.40.50.720">
    <property type="entry name" value="NAD(P)-binding Rossmann-like Domain"/>
    <property type="match status" value="1"/>
</dbReference>
<gene>
    <name evidence="3" type="ORF">EV378_4884</name>
</gene>
<dbReference type="OrthoDB" id="3637131at2"/>
<dbReference type="Gene3D" id="6.20.50.110">
    <property type="entry name" value="Methyltransferase, zinc-binding domain"/>
    <property type="match status" value="1"/>
</dbReference>
<proteinExistence type="predicted"/>
<dbReference type="Proteomes" id="UP000295560">
    <property type="component" value="Unassembled WGS sequence"/>
</dbReference>
<feature type="domain" description="Methyltransferase putative zinc binding" evidence="1">
    <location>
        <begin position="8"/>
        <end position="60"/>
    </location>
</feature>
<protein>
    <submittedName>
        <fullName evidence="3">Putative zinc binding protein</fullName>
    </submittedName>
</protein>
<dbReference type="InterPro" id="IPR013691">
    <property type="entry name" value="MeTrfase_14"/>
</dbReference>